<dbReference type="InterPro" id="IPR027417">
    <property type="entry name" value="P-loop_NTPase"/>
</dbReference>
<gene>
    <name evidence="5" type="ORF">IPF40_13715</name>
</gene>
<dbReference type="Gene3D" id="3.40.50.300">
    <property type="entry name" value="P-loop containing nucleotide triphosphate hydrolases"/>
    <property type="match status" value="1"/>
</dbReference>
<organism evidence="5 6">
    <name type="scientific">Candidatus Phosphoribacter hodrii</name>
    <dbReference type="NCBI Taxonomy" id="2953743"/>
    <lineage>
        <taxon>Bacteria</taxon>
        <taxon>Bacillati</taxon>
        <taxon>Actinomycetota</taxon>
        <taxon>Actinomycetes</taxon>
        <taxon>Micrococcales</taxon>
        <taxon>Dermatophilaceae</taxon>
        <taxon>Candidatus Phosphoribacter</taxon>
    </lineage>
</organism>
<dbReference type="PANTHER" id="PTHR43875:SF15">
    <property type="entry name" value="TREHALOSE IMPORT ATP-BINDING PROTEIN SUGC"/>
    <property type="match status" value="1"/>
</dbReference>
<keyword evidence="3" id="KW-0472">Membrane</keyword>
<sequence length="91" mass="10288">MAYEPSAFLFDEPPSNLDARLRLEARTFLKGLQHQLGVTTVFVTHDQAEALAMADRIAVLEAGRLRLNSARRPDLPPPDRHVRRESSAPRR</sequence>
<feature type="compositionally biased region" description="Basic and acidic residues" evidence="4">
    <location>
        <begin position="71"/>
        <end position="91"/>
    </location>
</feature>
<comment type="caution">
    <text evidence="5">The sequence shown here is derived from an EMBL/GenBank/DDBJ whole genome shotgun (WGS) entry which is preliminary data.</text>
</comment>
<dbReference type="PANTHER" id="PTHR43875">
    <property type="entry name" value="MALTODEXTRIN IMPORT ATP-BINDING PROTEIN MSMX"/>
    <property type="match status" value="1"/>
</dbReference>
<dbReference type="SUPFAM" id="SSF52540">
    <property type="entry name" value="P-loop containing nucleoside triphosphate hydrolases"/>
    <property type="match status" value="1"/>
</dbReference>
<evidence type="ECO:0000256" key="1">
    <source>
        <dbReference type="ARBA" id="ARBA00022475"/>
    </source>
</evidence>
<evidence type="ECO:0000256" key="3">
    <source>
        <dbReference type="ARBA" id="ARBA00023136"/>
    </source>
</evidence>
<dbReference type="Proteomes" id="UP000718281">
    <property type="component" value="Unassembled WGS sequence"/>
</dbReference>
<evidence type="ECO:0000256" key="2">
    <source>
        <dbReference type="ARBA" id="ARBA00022967"/>
    </source>
</evidence>
<feature type="region of interest" description="Disordered" evidence="4">
    <location>
        <begin position="69"/>
        <end position="91"/>
    </location>
</feature>
<evidence type="ECO:0000313" key="5">
    <source>
        <dbReference type="EMBL" id="MBK6302035.1"/>
    </source>
</evidence>
<protein>
    <submittedName>
        <fullName evidence="5">Uncharacterized protein</fullName>
    </submittedName>
</protein>
<dbReference type="InterPro" id="IPR047641">
    <property type="entry name" value="ABC_transpr_MalK/UgpC-like"/>
</dbReference>
<evidence type="ECO:0000313" key="6">
    <source>
        <dbReference type="Proteomes" id="UP000718281"/>
    </source>
</evidence>
<dbReference type="AlphaFoldDB" id="A0A934X7U7"/>
<dbReference type="EMBL" id="JADIXZ010000006">
    <property type="protein sequence ID" value="MBK6302035.1"/>
    <property type="molecule type" value="Genomic_DNA"/>
</dbReference>
<reference evidence="5 6" key="1">
    <citation type="submission" date="2020-10" db="EMBL/GenBank/DDBJ databases">
        <title>Connecting structure to function with the recovery of over 1000 high-quality activated sludge metagenome-assembled genomes encoding full-length rRNA genes using long-read sequencing.</title>
        <authorList>
            <person name="Singleton C.M."/>
            <person name="Petriglieri F."/>
            <person name="Kristensen J.M."/>
            <person name="Kirkegaard R.H."/>
            <person name="Michaelsen T.Y."/>
            <person name="Andersen M.H."/>
            <person name="Karst S.M."/>
            <person name="Dueholm M.S."/>
            <person name="Nielsen P.H."/>
            <person name="Albertsen M."/>
        </authorList>
    </citation>
    <scope>NUCLEOTIDE SEQUENCE [LARGE SCALE GENOMIC DNA]</scope>
    <source>
        <strain evidence="5">AalE_18-Q3-R2-46_BAT3C.188</strain>
    </source>
</reference>
<dbReference type="GO" id="GO:0055052">
    <property type="term" value="C:ATP-binding cassette (ABC) transporter complex, substrate-binding subunit-containing"/>
    <property type="evidence" value="ECO:0007669"/>
    <property type="project" value="TreeGrafter"/>
</dbReference>
<evidence type="ECO:0000256" key="4">
    <source>
        <dbReference type="SAM" id="MobiDB-lite"/>
    </source>
</evidence>
<keyword evidence="1" id="KW-1003">Cell membrane</keyword>
<dbReference type="GO" id="GO:0016887">
    <property type="term" value="F:ATP hydrolysis activity"/>
    <property type="evidence" value="ECO:0007669"/>
    <property type="project" value="InterPro"/>
</dbReference>
<proteinExistence type="predicted"/>
<accession>A0A934X7U7</accession>
<name>A0A934X7U7_9MICO</name>
<keyword evidence="2" id="KW-1278">Translocase</keyword>